<evidence type="ECO:0000313" key="2">
    <source>
        <dbReference type="EMBL" id="GFQ69266.1"/>
    </source>
</evidence>
<dbReference type="EMBL" id="BMAO01020704">
    <property type="protein sequence ID" value="GFQ69266.1"/>
    <property type="molecule type" value="Genomic_DNA"/>
</dbReference>
<organism evidence="2 3">
    <name type="scientific">Trichonephila clavata</name>
    <name type="common">Joro spider</name>
    <name type="synonym">Nephila clavata</name>
    <dbReference type="NCBI Taxonomy" id="2740835"/>
    <lineage>
        <taxon>Eukaryota</taxon>
        <taxon>Metazoa</taxon>
        <taxon>Ecdysozoa</taxon>
        <taxon>Arthropoda</taxon>
        <taxon>Chelicerata</taxon>
        <taxon>Arachnida</taxon>
        <taxon>Araneae</taxon>
        <taxon>Araneomorphae</taxon>
        <taxon>Entelegynae</taxon>
        <taxon>Araneoidea</taxon>
        <taxon>Nephilidae</taxon>
        <taxon>Trichonephila</taxon>
    </lineage>
</organism>
<comment type="caution">
    <text evidence="2">The sequence shown here is derived from an EMBL/GenBank/DDBJ whole genome shotgun (WGS) entry which is preliminary data.</text>
</comment>
<reference evidence="2" key="1">
    <citation type="submission" date="2020-07" db="EMBL/GenBank/DDBJ databases">
        <title>Multicomponent nature underlies the extraordinary mechanical properties of spider dragline silk.</title>
        <authorList>
            <person name="Kono N."/>
            <person name="Nakamura H."/>
            <person name="Mori M."/>
            <person name="Yoshida Y."/>
            <person name="Ohtoshi R."/>
            <person name="Malay A.D."/>
            <person name="Moran D.A.P."/>
            <person name="Tomita M."/>
            <person name="Numata K."/>
            <person name="Arakawa K."/>
        </authorList>
    </citation>
    <scope>NUCLEOTIDE SEQUENCE</scope>
</reference>
<dbReference type="Proteomes" id="UP000887116">
    <property type="component" value="Unassembled WGS sequence"/>
</dbReference>
<name>A0A8X6F4B5_TRICU</name>
<evidence type="ECO:0000256" key="1">
    <source>
        <dbReference type="SAM" id="MobiDB-lite"/>
    </source>
</evidence>
<proteinExistence type="predicted"/>
<accession>A0A8X6F4B5</accession>
<evidence type="ECO:0000313" key="3">
    <source>
        <dbReference type="Proteomes" id="UP000887116"/>
    </source>
</evidence>
<feature type="region of interest" description="Disordered" evidence="1">
    <location>
        <begin position="81"/>
        <end position="114"/>
    </location>
</feature>
<protein>
    <submittedName>
        <fullName evidence="2">Uncharacterized protein</fullName>
    </submittedName>
</protein>
<gene>
    <name evidence="2" type="primary">AVEN_262347_1</name>
    <name evidence="2" type="ORF">TNCT_718301</name>
</gene>
<feature type="compositionally biased region" description="Basic residues" evidence="1">
    <location>
        <begin position="85"/>
        <end position="106"/>
    </location>
</feature>
<keyword evidence="3" id="KW-1185">Reference proteome</keyword>
<sequence length="114" mass="13260">MVARIFKESAIKRIWNVFKFISNDISHCNEGRKIFRKTYSEYRFKVMSDVVSGTSLKDSTRARLKETSKNIKDDILHKLQSGSGIKRKKSRNKNHLPRAKRSRKNSKAAVDIFS</sequence>
<dbReference type="AlphaFoldDB" id="A0A8X6F4B5"/>